<proteinExistence type="predicted"/>
<dbReference type="Proteomes" id="UP000005723">
    <property type="component" value="Unassembled WGS sequence"/>
</dbReference>
<dbReference type="STRING" id="667129.HMPREF0758_4244"/>
<dbReference type="EMBL" id="ADBY01000056">
    <property type="protein sequence ID" value="EFE94149.1"/>
    <property type="molecule type" value="Genomic_DNA"/>
</dbReference>
<protein>
    <submittedName>
        <fullName evidence="1">Uncharacterized protein</fullName>
    </submittedName>
</protein>
<gene>
    <name evidence="1" type="ORF">HMPREF0758_4244</name>
</gene>
<dbReference type="HOGENOM" id="CLU_3205195_0_0_6"/>
<comment type="caution">
    <text evidence="1">The sequence shown here is derived from an EMBL/GenBank/DDBJ whole genome shotgun (WGS) entry which is preliminary data.</text>
</comment>
<name>D4E7U4_SEROD</name>
<keyword evidence="2" id="KW-1185">Reference proteome</keyword>
<evidence type="ECO:0000313" key="2">
    <source>
        <dbReference type="Proteomes" id="UP000005723"/>
    </source>
</evidence>
<evidence type="ECO:0000313" key="1">
    <source>
        <dbReference type="EMBL" id="EFE94149.1"/>
    </source>
</evidence>
<sequence length="45" mass="5221">MPHFVSVGWFMKKHVDLSGQWCFSVFTPNSRQLRYTIAKHVEPGA</sequence>
<dbReference type="AlphaFoldDB" id="D4E7U4"/>
<reference evidence="1 2" key="1">
    <citation type="submission" date="2010-01" db="EMBL/GenBank/DDBJ databases">
        <authorList>
            <person name="Muzny D."/>
            <person name="Qin X."/>
            <person name="Deng J."/>
            <person name="Jiang H."/>
            <person name="Liu Y."/>
            <person name="Qu J."/>
            <person name="Song X.-Z."/>
            <person name="Zhang L."/>
            <person name="Thornton R."/>
            <person name="Coyle M."/>
            <person name="Francisco L."/>
            <person name="Jackson L."/>
            <person name="Javaid M."/>
            <person name="Korchina V."/>
            <person name="Kovar C."/>
            <person name="Mata R."/>
            <person name="Mathew T."/>
            <person name="Ngo R."/>
            <person name="Nguyen L."/>
            <person name="Nguyen N."/>
            <person name="Okwuonu G."/>
            <person name="Ongeri F."/>
            <person name="Pham C."/>
            <person name="Simmons D."/>
            <person name="Wilczek-Boney K."/>
            <person name="Hale W."/>
            <person name="Jakkamsetti A."/>
            <person name="Pham P."/>
            <person name="Ruth R."/>
            <person name="San Lucas F."/>
            <person name="Warren J."/>
            <person name="Zhang J."/>
            <person name="Zhao Z."/>
            <person name="Zhou C."/>
            <person name="Zhu D."/>
            <person name="Lee S."/>
            <person name="Bess C."/>
            <person name="Blankenburg K."/>
            <person name="Forbes L."/>
            <person name="Fu Q."/>
            <person name="Gubbala S."/>
            <person name="Hirani K."/>
            <person name="Jayaseelan J.C."/>
            <person name="Lara F."/>
            <person name="Munidasa M."/>
            <person name="Palculict T."/>
            <person name="Patil S."/>
            <person name="Pu L.-L."/>
            <person name="Saada N."/>
            <person name="Tang L."/>
            <person name="Weissenberger G."/>
            <person name="Zhu Y."/>
            <person name="Hemphill L."/>
            <person name="Shang Y."/>
            <person name="Youmans B."/>
            <person name="Ayvaz T."/>
            <person name="Ross M."/>
            <person name="Santibanez J."/>
            <person name="Aqrawi P."/>
            <person name="Gross S."/>
            <person name="Joshi V."/>
            <person name="Fowler G."/>
            <person name="Nazareth L."/>
            <person name="Reid J."/>
            <person name="Worley K."/>
            <person name="Petrosino J."/>
            <person name="Highlander S."/>
            <person name="Gibbs R."/>
        </authorList>
    </citation>
    <scope>NUCLEOTIDE SEQUENCE [LARGE SCALE GENOMIC DNA]</scope>
    <source>
        <strain evidence="1 2">DSM 4582</strain>
    </source>
</reference>
<organism evidence="1 2">
    <name type="scientific">Serratia odorifera DSM 4582</name>
    <dbReference type="NCBI Taxonomy" id="667129"/>
    <lineage>
        <taxon>Bacteria</taxon>
        <taxon>Pseudomonadati</taxon>
        <taxon>Pseudomonadota</taxon>
        <taxon>Gammaproteobacteria</taxon>
        <taxon>Enterobacterales</taxon>
        <taxon>Yersiniaceae</taxon>
        <taxon>Serratia</taxon>
    </lineage>
</organism>
<accession>D4E7U4</accession>